<dbReference type="Proteomes" id="UP000826195">
    <property type="component" value="Unassembled WGS sequence"/>
</dbReference>
<evidence type="ECO:0000256" key="1">
    <source>
        <dbReference type="SAM" id="SignalP"/>
    </source>
</evidence>
<proteinExistence type="predicted"/>
<feature type="chain" id="PRO_5043462454" evidence="1">
    <location>
        <begin position="20"/>
        <end position="190"/>
    </location>
</feature>
<gene>
    <name evidence="2" type="ORF">KQX54_006955</name>
</gene>
<evidence type="ECO:0000313" key="2">
    <source>
        <dbReference type="EMBL" id="KAH0552198.1"/>
    </source>
</evidence>
<organism evidence="2 3">
    <name type="scientific">Cotesia glomerata</name>
    <name type="common">Lepidopteran parasitic wasp</name>
    <name type="synonym">Apanteles glomeratus</name>
    <dbReference type="NCBI Taxonomy" id="32391"/>
    <lineage>
        <taxon>Eukaryota</taxon>
        <taxon>Metazoa</taxon>
        <taxon>Ecdysozoa</taxon>
        <taxon>Arthropoda</taxon>
        <taxon>Hexapoda</taxon>
        <taxon>Insecta</taxon>
        <taxon>Pterygota</taxon>
        <taxon>Neoptera</taxon>
        <taxon>Endopterygota</taxon>
        <taxon>Hymenoptera</taxon>
        <taxon>Apocrita</taxon>
        <taxon>Ichneumonoidea</taxon>
        <taxon>Braconidae</taxon>
        <taxon>Microgastrinae</taxon>
        <taxon>Cotesia</taxon>
    </lineage>
</organism>
<accession>A0AAV7IGG1</accession>
<keyword evidence="3" id="KW-1185">Reference proteome</keyword>
<evidence type="ECO:0000313" key="3">
    <source>
        <dbReference type="Proteomes" id="UP000826195"/>
    </source>
</evidence>
<dbReference type="AlphaFoldDB" id="A0AAV7IGG1"/>
<name>A0AAV7IGG1_COTGL</name>
<comment type="caution">
    <text evidence="2">The sequence shown here is derived from an EMBL/GenBank/DDBJ whole genome shotgun (WGS) entry which is preliminary data.</text>
</comment>
<dbReference type="EMBL" id="JAHXZJ010001492">
    <property type="protein sequence ID" value="KAH0552198.1"/>
    <property type="molecule type" value="Genomic_DNA"/>
</dbReference>
<feature type="signal peptide" evidence="1">
    <location>
        <begin position="1"/>
        <end position="19"/>
    </location>
</feature>
<keyword evidence="1" id="KW-0732">Signal</keyword>
<protein>
    <submittedName>
        <fullName evidence="2">Uncharacterized protein</fullName>
    </submittedName>
</protein>
<reference evidence="2 3" key="1">
    <citation type="journal article" date="2021" name="J. Hered.">
        <title>A chromosome-level genome assembly of the parasitoid wasp, Cotesia glomerata (Hymenoptera: Braconidae).</title>
        <authorList>
            <person name="Pinto B.J."/>
            <person name="Weis J.J."/>
            <person name="Gamble T."/>
            <person name="Ode P.J."/>
            <person name="Paul R."/>
            <person name="Zaspel J.M."/>
        </authorList>
    </citation>
    <scope>NUCLEOTIDE SEQUENCE [LARGE SCALE GENOMIC DNA]</scope>
    <source>
        <strain evidence="2">CgM1</strain>
    </source>
</reference>
<sequence length="190" mass="22123">MFLIKILLFTAFCVVNTNALLDKGLNNTCFEIIEDPNYVFYDLDVIECNFVTISQIKLTDSGLSFRLKHPNSRTPDYVRLNKTEQKLFNGNTKIHFARRIKYNWEIGHTKTLGQYLPGFDNVTFYHNYDRRAAIMLYRKGSSYIVEGNIGGRILRHNSGNDLDDDNSKYVLALIAKEKGSKVYYYMTVYR</sequence>